<sequence length="151" mass="17512">TNMSDLNLFSPKNDLKKLLFTTKKYVYSTDSWQDTSNRTSTLILNNETSYLSLLSNIQNTNSWQSIDDYTTIPKSYGIDDEQTGYCRLDRQGHWLLLSPPPLLLQKDTSQVVTYYDNRRLSRDSNIQQIEHIFHDSCESLTVSLDLHIPTD</sequence>
<protein>
    <submittedName>
        <fullName evidence="1">Uncharacterized protein</fullName>
    </submittedName>
</protein>
<comment type="caution">
    <text evidence="1">The sequence shown here is derived from an EMBL/GenBank/DDBJ whole genome shotgun (WGS) entry which is preliminary data.</text>
</comment>
<gene>
    <name evidence="1" type="ORF">OKA104_LOCUS53875</name>
</gene>
<feature type="non-terminal residue" evidence="1">
    <location>
        <position position="151"/>
    </location>
</feature>
<reference evidence="1" key="1">
    <citation type="submission" date="2021-02" db="EMBL/GenBank/DDBJ databases">
        <authorList>
            <person name="Nowell W R."/>
        </authorList>
    </citation>
    <scope>NUCLEOTIDE SEQUENCE</scope>
</reference>
<evidence type="ECO:0000313" key="1">
    <source>
        <dbReference type="EMBL" id="CAF4445650.1"/>
    </source>
</evidence>
<proteinExistence type="predicted"/>
<name>A0A820RVJ9_9BILA</name>
<feature type="non-terminal residue" evidence="1">
    <location>
        <position position="1"/>
    </location>
</feature>
<organism evidence="1 2">
    <name type="scientific">Adineta steineri</name>
    <dbReference type="NCBI Taxonomy" id="433720"/>
    <lineage>
        <taxon>Eukaryota</taxon>
        <taxon>Metazoa</taxon>
        <taxon>Spiralia</taxon>
        <taxon>Gnathifera</taxon>
        <taxon>Rotifera</taxon>
        <taxon>Eurotatoria</taxon>
        <taxon>Bdelloidea</taxon>
        <taxon>Adinetida</taxon>
        <taxon>Adinetidae</taxon>
        <taxon>Adineta</taxon>
    </lineage>
</organism>
<accession>A0A820RVJ9</accession>
<dbReference type="AlphaFoldDB" id="A0A820RVJ9"/>
<evidence type="ECO:0000313" key="2">
    <source>
        <dbReference type="Proteomes" id="UP000663881"/>
    </source>
</evidence>
<dbReference type="EMBL" id="CAJOAY010034532">
    <property type="protein sequence ID" value="CAF4445650.1"/>
    <property type="molecule type" value="Genomic_DNA"/>
</dbReference>
<dbReference type="Proteomes" id="UP000663881">
    <property type="component" value="Unassembled WGS sequence"/>
</dbReference>